<protein>
    <submittedName>
        <fullName evidence="1">Uncharacterized protein</fullName>
    </submittedName>
</protein>
<sequence length="43" mass="4696">MKIITNILLLSPLKLTPDCYYSVNNKATLSVALICLSEIQASV</sequence>
<dbReference type="AlphaFoldDB" id="A8AJ66"/>
<evidence type="ECO:0000313" key="1">
    <source>
        <dbReference type="EMBL" id="ABV13529.1"/>
    </source>
</evidence>
<gene>
    <name evidence="1" type="ordered locus">CKO_02412</name>
</gene>
<dbReference type="Proteomes" id="UP000008148">
    <property type="component" value="Chromosome"/>
</dbReference>
<accession>A8AJ66</accession>
<dbReference type="HOGENOM" id="CLU_3231460_0_0_6"/>
<keyword evidence="2" id="KW-1185">Reference proteome</keyword>
<dbReference type="KEGG" id="cko:CKO_02412"/>
<name>A8AJ66_CITK8</name>
<evidence type="ECO:0000313" key="2">
    <source>
        <dbReference type="Proteomes" id="UP000008148"/>
    </source>
</evidence>
<dbReference type="EMBL" id="CP000822">
    <property type="protein sequence ID" value="ABV13529.1"/>
    <property type="molecule type" value="Genomic_DNA"/>
</dbReference>
<organism evidence="1 2">
    <name type="scientific">Citrobacter koseri (strain ATCC BAA-895 / CDC 4225-83 / SGSC4696)</name>
    <dbReference type="NCBI Taxonomy" id="290338"/>
    <lineage>
        <taxon>Bacteria</taxon>
        <taxon>Pseudomonadati</taxon>
        <taxon>Pseudomonadota</taxon>
        <taxon>Gammaproteobacteria</taxon>
        <taxon>Enterobacterales</taxon>
        <taxon>Enterobacteriaceae</taxon>
        <taxon>Citrobacter</taxon>
    </lineage>
</organism>
<proteinExistence type="predicted"/>
<reference evidence="1 2" key="1">
    <citation type="submission" date="2007-08" db="EMBL/GenBank/DDBJ databases">
        <authorList>
            <consortium name="The Citrobacter koseri Genome Sequencing Project"/>
            <person name="McClelland M."/>
            <person name="Sanderson E.K."/>
            <person name="Porwollik S."/>
            <person name="Spieth J."/>
            <person name="Clifton W.S."/>
            <person name="Latreille P."/>
            <person name="Courtney L."/>
            <person name="Wang C."/>
            <person name="Pepin K."/>
            <person name="Bhonagiri V."/>
            <person name="Nash W."/>
            <person name="Johnson M."/>
            <person name="Thiruvilangam P."/>
            <person name="Wilson R."/>
        </authorList>
    </citation>
    <scope>NUCLEOTIDE SEQUENCE [LARGE SCALE GENOMIC DNA]</scope>
    <source>
        <strain evidence="2">ATCC BAA-895 / CDC 4225-83 / SGSC4696</strain>
    </source>
</reference>